<keyword evidence="1" id="KW-0472">Membrane</keyword>
<comment type="caution">
    <text evidence="2">The sequence shown here is derived from an EMBL/GenBank/DDBJ whole genome shotgun (WGS) entry which is preliminary data.</text>
</comment>
<evidence type="ECO:0000313" key="3">
    <source>
        <dbReference type="Proteomes" id="UP000266622"/>
    </source>
</evidence>
<sequence>MEEKRVYLPRYYFIMILIITVIVMAFVSYFTILERSIIGIITLFYVFAILLVTIIFSYLSYKGKVPYMVMSENKAYASVYQLYLILIILLFSAGYLLTLSYFEGEEVYPSILFVIAIFILSALFVYLSFKRKIPLLKIE</sequence>
<protein>
    <submittedName>
        <fullName evidence="2">Uncharacterized protein</fullName>
    </submittedName>
</protein>
<feature type="transmembrane region" description="Helical" evidence="1">
    <location>
        <begin position="108"/>
        <end position="129"/>
    </location>
</feature>
<keyword evidence="1" id="KW-1133">Transmembrane helix</keyword>
<gene>
    <name evidence="2" type="ORF">BXU00_01140</name>
</gene>
<dbReference type="EMBL" id="MWMI01000001">
    <property type="protein sequence ID" value="RIB35686.1"/>
    <property type="molecule type" value="Genomic_DNA"/>
</dbReference>
<feature type="transmembrane region" description="Helical" evidence="1">
    <location>
        <begin position="82"/>
        <end position="102"/>
    </location>
</feature>
<feature type="transmembrane region" description="Helical" evidence="1">
    <location>
        <begin position="38"/>
        <end position="61"/>
    </location>
</feature>
<evidence type="ECO:0000313" key="2">
    <source>
        <dbReference type="EMBL" id="RIB35686.1"/>
    </source>
</evidence>
<accession>A0A397WSP1</accession>
<dbReference type="Proteomes" id="UP000266622">
    <property type="component" value="Unassembled WGS sequence"/>
</dbReference>
<dbReference type="AlphaFoldDB" id="A0A397WSP1"/>
<reference evidence="2 3" key="1">
    <citation type="journal article" date="2018" name="Syst. Appl. Microbiol.">
        <title>A new symbiotic nanoarchaeote (Candidatus Nanoclepta minutus) and its host (Zestosphaera tikiterensis gen. nov., sp. nov.) from a New Zealand hot spring.</title>
        <authorList>
            <person name="St John E."/>
            <person name="Liu Y."/>
            <person name="Podar M."/>
            <person name="Stott M.B."/>
            <person name="Meneghin J."/>
            <person name="Chen Z."/>
            <person name="Lagutin K."/>
            <person name="Mitchell K."/>
            <person name="Reysenbach A.L."/>
        </authorList>
    </citation>
    <scope>NUCLEOTIDE SEQUENCE [LARGE SCALE GENOMIC DNA]</scope>
    <source>
        <strain evidence="2">NZ3</strain>
    </source>
</reference>
<name>A0A397WSP1_9ARCH</name>
<feature type="transmembrane region" description="Helical" evidence="1">
    <location>
        <begin position="12"/>
        <end position="32"/>
    </location>
</feature>
<evidence type="ECO:0000256" key="1">
    <source>
        <dbReference type="SAM" id="Phobius"/>
    </source>
</evidence>
<proteinExistence type="predicted"/>
<keyword evidence="1" id="KW-0812">Transmembrane</keyword>
<organism evidence="2 3">
    <name type="scientific">Candidatus Nanoclepta minutus</name>
    <dbReference type="NCBI Taxonomy" id="1940235"/>
    <lineage>
        <taxon>Archaea</taxon>
        <taxon>Nanobdellota</taxon>
        <taxon>Candidatus Nanoclepta</taxon>
    </lineage>
</organism>